<feature type="domain" description="ABC transmembrane type-1" evidence="8">
    <location>
        <begin position="70"/>
        <end position="285"/>
    </location>
</feature>
<comment type="subcellular location">
    <subcellularLocation>
        <location evidence="1 7">Cell membrane</location>
        <topology evidence="1 7">Multi-pass membrane protein</topology>
    </subcellularLocation>
</comment>
<reference evidence="9 10" key="1">
    <citation type="submission" date="2021-03" db="EMBL/GenBank/DDBJ databases">
        <title>Genomic Encyclopedia of Type Strains, Phase IV (KMG-IV): sequencing the most valuable type-strain genomes for metagenomic binning, comparative biology and taxonomic classification.</title>
        <authorList>
            <person name="Goeker M."/>
        </authorList>
    </citation>
    <scope>NUCLEOTIDE SEQUENCE [LARGE SCALE GENOMIC DNA]</scope>
    <source>
        <strain evidence="9 10">DSM 26048</strain>
    </source>
</reference>
<keyword evidence="10" id="KW-1185">Reference proteome</keyword>
<evidence type="ECO:0000256" key="1">
    <source>
        <dbReference type="ARBA" id="ARBA00004651"/>
    </source>
</evidence>
<accession>A0ABS4J9R2</accession>
<feature type="transmembrane region" description="Helical" evidence="7">
    <location>
        <begin position="106"/>
        <end position="125"/>
    </location>
</feature>
<evidence type="ECO:0000313" key="10">
    <source>
        <dbReference type="Proteomes" id="UP001519287"/>
    </source>
</evidence>
<dbReference type="RefSeq" id="WP_209978010.1">
    <property type="nucleotide sequence ID" value="NZ_JAGGLB010000042.1"/>
</dbReference>
<sequence length="296" mass="33523">MLHRFKFARNPGLIYVAPAVIVIAFVMLYPLIYTFYMSFNKSDIFSDQLKFVGFSQYVELFQDKLFLNSVKATLIWTVGSVFFQFLIGFVAAVVINQSFIRFKTGLRILIMVPWVLPSIIGVNIWKWSYHPDFGIINYILKSLGIISTNITWVSGADTALLSAIIVNVWKMYPFVMLMVEASLQSVPQQLRDAAKVDGAGPVRAFLNVTMPYIASTCYTVILLLTIWTFNAFTFIYALTEGGPAHKSEILSMYIYKFAFQNFDFGMASTASVVLFAITAAFAVVYIKFFLKGDERK</sequence>
<dbReference type="Proteomes" id="UP001519287">
    <property type="component" value="Unassembled WGS sequence"/>
</dbReference>
<feature type="transmembrane region" description="Helical" evidence="7">
    <location>
        <begin position="264"/>
        <end position="290"/>
    </location>
</feature>
<evidence type="ECO:0000256" key="7">
    <source>
        <dbReference type="RuleBase" id="RU363032"/>
    </source>
</evidence>
<evidence type="ECO:0000256" key="4">
    <source>
        <dbReference type="ARBA" id="ARBA00022692"/>
    </source>
</evidence>
<dbReference type="PANTHER" id="PTHR43005">
    <property type="entry name" value="BLR7065 PROTEIN"/>
    <property type="match status" value="1"/>
</dbReference>
<feature type="transmembrane region" description="Helical" evidence="7">
    <location>
        <begin position="212"/>
        <end position="238"/>
    </location>
</feature>
<dbReference type="Pfam" id="PF00528">
    <property type="entry name" value="BPD_transp_1"/>
    <property type="match status" value="1"/>
</dbReference>
<evidence type="ECO:0000256" key="5">
    <source>
        <dbReference type="ARBA" id="ARBA00022989"/>
    </source>
</evidence>
<proteinExistence type="inferred from homology"/>
<dbReference type="InterPro" id="IPR035906">
    <property type="entry name" value="MetI-like_sf"/>
</dbReference>
<keyword evidence="2 7" id="KW-0813">Transport</keyword>
<keyword evidence="9" id="KW-0762">Sugar transport</keyword>
<keyword evidence="6 7" id="KW-0472">Membrane</keyword>
<gene>
    <name evidence="9" type="ORF">J2Z66_007630</name>
</gene>
<protein>
    <submittedName>
        <fullName evidence="9">Multiple sugar transport system permease protein</fullName>
    </submittedName>
</protein>
<feature type="transmembrane region" description="Helical" evidence="7">
    <location>
        <begin position="12"/>
        <end position="36"/>
    </location>
</feature>
<evidence type="ECO:0000313" key="9">
    <source>
        <dbReference type="EMBL" id="MBP1995986.1"/>
    </source>
</evidence>
<evidence type="ECO:0000256" key="3">
    <source>
        <dbReference type="ARBA" id="ARBA00022475"/>
    </source>
</evidence>
<dbReference type="Gene3D" id="1.10.3720.10">
    <property type="entry name" value="MetI-like"/>
    <property type="match status" value="1"/>
</dbReference>
<dbReference type="SUPFAM" id="SSF161098">
    <property type="entry name" value="MetI-like"/>
    <property type="match status" value="1"/>
</dbReference>
<keyword evidence="4 7" id="KW-0812">Transmembrane</keyword>
<dbReference type="PANTHER" id="PTHR43005:SF1">
    <property type="entry name" value="SPERMIDINE_PUTRESCINE TRANSPORT SYSTEM PERMEASE PROTEIN"/>
    <property type="match status" value="1"/>
</dbReference>
<evidence type="ECO:0000256" key="2">
    <source>
        <dbReference type="ARBA" id="ARBA00022448"/>
    </source>
</evidence>
<comment type="similarity">
    <text evidence="7">Belongs to the binding-protein-dependent transport system permease family.</text>
</comment>
<dbReference type="InterPro" id="IPR000515">
    <property type="entry name" value="MetI-like"/>
</dbReference>
<evidence type="ECO:0000256" key="6">
    <source>
        <dbReference type="ARBA" id="ARBA00023136"/>
    </source>
</evidence>
<dbReference type="EMBL" id="JAGGLB010000042">
    <property type="protein sequence ID" value="MBP1995986.1"/>
    <property type="molecule type" value="Genomic_DNA"/>
</dbReference>
<dbReference type="PROSITE" id="PS50928">
    <property type="entry name" value="ABC_TM1"/>
    <property type="match status" value="1"/>
</dbReference>
<comment type="caution">
    <text evidence="9">The sequence shown here is derived from an EMBL/GenBank/DDBJ whole genome shotgun (WGS) entry which is preliminary data.</text>
</comment>
<keyword evidence="5 7" id="KW-1133">Transmembrane helix</keyword>
<feature type="transmembrane region" description="Helical" evidence="7">
    <location>
        <begin position="74"/>
        <end position="94"/>
    </location>
</feature>
<organism evidence="9 10">
    <name type="scientific">Paenibacillus eucommiae</name>
    <dbReference type="NCBI Taxonomy" id="1355755"/>
    <lineage>
        <taxon>Bacteria</taxon>
        <taxon>Bacillati</taxon>
        <taxon>Bacillota</taxon>
        <taxon>Bacilli</taxon>
        <taxon>Bacillales</taxon>
        <taxon>Paenibacillaceae</taxon>
        <taxon>Paenibacillus</taxon>
    </lineage>
</organism>
<evidence type="ECO:0000259" key="8">
    <source>
        <dbReference type="PROSITE" id="PS50928"/>
    </source>
</evidence>
<feature type="transmembrane region" description="Helical" evidence="7">
    <location>
        <begin position="145"/>
        <end position="169"/>
    </location>
</feature>
<name>A0ABS4J9R2_9BACL</name>
<keyword evidence="3" id="KW-1003">Cell membrane</keyword>
<dbReference type="CDD" id="cd06261">
    <property type="entry name" value="TM_PBP2"/>
    <property type="match status" value="1"/>
</dbReference>